<evidence type="ECO:0000313" key="2">
    <source>
        <dbReference type="EMBL" id="GIY14936.1"/>
    </source>
</evidence>
<accession>A0AAV4R3Q1</accession>
<evidence type="ECO:0000313" key="3">
    <source>
        <dbReference type="Proteomes" id="UP001054945"/>
    </source>
</evidence>
<dbReference type="Proteomes" id="UP001054945">
    <property type="component" value="Unassembled WGS sequence"/>
</dbReference>
<protein>
    <submittedName>
        <fullName evidence="2">Uncharacterized protein</fullName>
    </submittedName>
</protein>
<evidence type="ECO:0000256" key="1">
    <source>
        <dbReference type="SAM" id="MobiDB-lite"/>
    </source>
</evidence>
<sequence>MLASGNLAPKTVTVTGCTPFGNTPGNPTSESKLAENLKTYDVAKDSMCNAAKEIAENFNKNEYGVSVEGTWQRRGHTSLNGCINGKYRLGSYAFIVPHLQNMLL</sequence>
<feature type="compositionally biased region" description="Polar residues" evidence="1">
    <location>
        <begin position="12"/>
        <end position="31"/>
    </location>
</feature>
<dbReference type="AlphaFoldDB" id="A0AAV4R3Q1"/>
<feature type="region of interest" description="Disordered" evidence="1">
    <location>
        <begin position="1"/>
        <end position="32"/>
    </location>
</feature>
<keyword evidence="3" id="KW-1185">Reference proteome</keyword>
<name>A0AAV4R3Q1_CAEEX</name>
<dbReference type="EMBL" id="BPLR01007171">
    <property type="protein sequence ID" value="GIY14936.1"/>
    <property type="molecule type" value="Genomic_DNA"/>
</dbReference>
<gene>
    <name evidence="2" type="ORF">CEXT_809491</name>
</gene>
<proteinExistence type="predicted"/>
<organism evidence="2 3">
    <name type="scientific">Caerostris extrusa</name>
    <name type="common">Bark spider</name>
    <name type="synonym">Caerostris bankana</name>
    <dbReference type="NCBI Taxonomy" id="172846"/>
    <lineage>
        <taxon>Eukaryota</taxon>
        <taxon>Metazoa</taxon>
        <taxon>Ecdysozoa</taxon>
        <taxon>Arthropoda</taxon>
        <taxon>Chelicerata</taxon>
        <taxon>Arachnida</taxon>
        <taxon>Araneae</taxon>
        <taxon>Araneomorphae</taxon>
        <taxon>Entelegynae</taxon>
        <taxon>Araneoidea</taxon>
        <taxon>Araneidae</taxon>
        <taxon>Caerostris</taxon>
    </lineage>
</organism>
<comment type="caution">
    <text evidence="2">The sequence shown here is derived from an EMBL/GenBank/DDBJ whole genome shotgun (WGS) entry which is preliminary data.</text>
</comment>
<reference evidence="2 3" key="1">
    <citation type="submission" date="2021-06" db="EMBL/GenBank/DDBJ databases">
        <title>Caerostris extrusa draft genome.</title>
        <authorList>
            <person name="Kono N."/>
            <person name="Arakawa K."/>
        </authorList>
    </citation>
    <scope>NUCLEOTIDE SEQUENCE [LARGE SCALE GENOMIC DNA]</scope>
</reference>